<evidence type="ECO:0000259" key="1">
    <source>
        <dbReference type="Pfam" id="PF00501"/>
    </source>
</evidence>
<proteinExistence type="predicted"/>
<dbReference type="EMBL" id="JBEPSH010000003">
    <property type="protein sequence ID" value="MET4576745.1"/>
    <property type="molecule type" value="Genomic_DNA"/>
</dbReference>
<keyword evidence="2" id="KW-0436">Ligase</keyword>
<accession>A0ABV2Q6W2</accession>
<dbReference type="Proteomes" id="UP001549320">
    <property type="component" value="Unassembled WGS sequence"/>
</dbReference>
<organism evidence="2 3">
    <name type="scientific">Ottowia thiooxydans</name>
    <dbReference type="NCBI Taxonomy" id="219182"/>
    <lineage>
        <taxon>Bacteria</taxon>
        <taxon>Pseudomonadati</taxon>
        <taxon>Pseudomonadota</taxon>
        <taxon>Betaproteobacteria</taxon>
        <taxon>Burkholderiales</taxon>
        <taxon>Comamonadaceae</taxon>
        <taxon>Ottowia</taxon>
    </lineage>
</organism>
<dbReference type="RefSeq" id="WP_354442808.1">
    <property type="nucleotide sequence ID" value="NZ_JBEPSH010000003.1"/>
</dbReference>
<evidence type="ECO:0000313" key="2">
    <source>
        <dbReference type="EMBL" id="MET4576745.1"/>
    </source>
</evidence>
<dbReference type="Pfam" id="PF00501">
    <property type="entry name" value="AMP-binding"/>
    <property type="match status" value="1"/>
</dbReference>
<dbReference type="InterPro" id="IPR042099">
    <property type="entry name" value="ANL_N_sf"/>
</dbReference>
<dbReference type="SUPFAM" id="SSF56801">
    <property type="entry name" value="Acetyl-CoA synthetase-like"/>
    <property type="match status" value="1"/>
</dbReference>
<comment type="caution">
    <text evidence="2">The sequence shown here is derived from an EMBL/GenBank/DDBJ whole genome shotgun (WGS) entry which is preliminary data.</text>
</comment>
<feature type="domain" description="AMP-dependent synthetase/ligase" evidence="1">
    <location>
        <begin position="36"/>
        <end position="166"/>
    </location>
</feature>
<gene>
    <name evidence="2" type="ORF">ABIE13_001854</name>
</gene>
<dbReference type="InterPro" id="IPR000873">
    <property type="entry name" value="AMP-dep_synth/lig_dom"/>
</dbReference>
<sequence length="229" mass="24655">MDGKRLDVLAIACFKGLALRLPKQPLECPTSAVPATPELRLQALRIAGVGGDRIIPSQLQSFADRYAETDFHVNAFRPSYGLAETTLAVTVCELPWARAHRRFIVNSASGVADAEGAVSCAQDFVSCGRPLPGWRLTVRDERGAALPAGIVGDVMVYGAAQMSGIYDACQPSIAGARDRRCHERHGFSRCRGRSVHHGPQEGRHDRARQECLATGYRTGGGRTPVFGDG</sequence>
<name>A0ABV2Q6W2_9BURK</name>
<protein>
    <submittedName>
        <fullName evidence="2">Acyl-CoA synthetase (AMP-forming)/AMP-acid ligase II</fullName>
    </submittedName>
</protein>
<reference evidence="2 3" key="1">
    <citation type="submission" date="2024-06" db="EMBL/GenBank/DDBJ databases">
        <title>Sorghum-associated microbial communities from plants grown in Nebraska, USA.</title>
        <authorList>
            <person name="Schachtman D."/>
        </authorList>
    </citation>
    <scope>NUCLEOTIDE SEQUENCE [LARGE SCALE GENOMIC DNA]</scope>
    <source>
        <strain evidence="2 3">2709</strain>
    </source>
</reference>
<keyword evidence="3" id="KW-1185">Reference proteome</keyword>
<dbReference type="Gene3D" id="3.40.50.12780">
    <property type="entry name" value="N-terminal domain of ligase-like"/>
    <property type="match status" value="1"/>
</dbReference>
<dbReference type="GO" id="GO:0016874">
    <property type="term" value="F:ligase activity"/>
    <property type="evidence" value="ECO:0007669"/>
    <property type="project" value="UniProtKB-KW"/>
</dbReference>
<evidence type="ECO:0000313" key="3">
    <source>
        <dbReference type="Proteomes" id="UP001549320"/>
    </source>
</evidence>